<evidence type="ECO:0000313" key="3">
    <source>
        <dbReference type="Proteomes" id="UP000077824"/>
    </source>
</evidence>
<sequence>MYNNELEVAKKAEQMLEAALRRKTSSFKDHVNRKENDTSLKDATAKAAVKRYISKKDGQKKKYYMRSLSIRMARHGFIQNYGVDTTRSGGDRSRQEPKNTNYGFKSHTMKMKAQPFINEAVKDSKVVEFVMENVTRIRAENLLFEVKRLIENPST</sequence>
<reference evidence="2 3" key="1">
    <citation type="submission" date="2016-04" db="EMBL/GenBank/DDBJ databases">
        <title>Complete Genome Sequence of Chryseobacterium sp. IHBB 10212.</title>
        <authorList>
            <person name="Pal M."/>
            <person name="Swarnkar M.K."/>
            <person name="Kaushal K."/>
            <person name="Chhibber S."/>
            <person name="Singh A.K."/>
            <person name="Gulati A."/>
        </authorList>
    </citation>
    <scope>NUCLEOTIDE SEQUENCE [LARGE SCALE GENOMIC DNA]</scope>
    <source>
        <strain evidence="2 3">IHBB 10212</strain>
    </source>
</reference>
<proteinExistence type="predicted"/>
<feature type="region of interest" description="Disordered" evidence="1">
    <location>
        <begin position="84"/>
        <end position="103"/>
    </location>
</feature>
<evidence type="ECO:0000256" key="1">
    <source>
        <dbReference type="SAM" id="MobiDB-lite"/>
    </source>
</evidence>
<dbReference type="EMBL" id="CP015199">
    <property type="protein sequence ID" value="ANF51767.1"/>
    <property type="molecule type" value="Genomic_DNA"/>
</dbReference>
<dbReference type="Proteomes" id="UP000077824">
    <property type="component" value="Chromosome"/>
</dbReference>
<keyword evidence="3" id="KW-1185">Reference proteome</keyword>
<name>A0A172XXN2_9FLAO</name>
<evidence type="ECO:0000313" key="2">
    <source>
        <dbReference type="EMBL" id="ANF51767.1"/>
    </source>
</evidence>
<dbReference type="STRING" id="1685010.A0O34_15185"/>
<organism evidence="2 3">
    <name type="scientific">Chryseobacterium glaciei</name>
    <dbReference type="NCBI Taxonomy" id="1685010"/>
    <lineage>
        <taxon>Bacteria</taxon>
        <taxon>Pseudomonadati</taxon>
        <taxon>Bacteroidota</taxon>
        <taxon>Flavobacteriia</taxon>
        <taxon>Flavobacteriales</taxon>
        <taxon>Weeksellaceae</taxon>
        <taxon>Chryseobacterium group</taxon>
        <taxon>Chryseobacterium</taxon>
    </lineage>
</organism>
<accession>A0A172XXN2</accession>
<dbReference type="KEGG" id="chh:A0O34_15185"/>
<dbReference type="OrthoDB" id="1272291at2"/>
<dbReference type="RefSeq" id="WP_066756238.1">
    <property type="nucleotide sequence ID" value="NZ_CP015199.1"/>
</dbReference>
<dbReference type="AlphaFoldDB" id="A0A172XXN2"/>
<protein>
    <submittedName>
        <fullName evidence="2">Uncharacterized protein</fullName>
    </submittedName>
</protein>
<gene>
    <name evidence="2" type="ORF">A0O34_15185</name>
</gene>